<dbReference type="GO" id="GO:0016853">
    <property type="term" value="F:isomerase activity"/>
    <property type="evidence" value="ECO:0007669"/>
    <property type="project" value="InterPro"/>
</dbReference>
<dbReference type="Pfam" id="PF01263">
    <property type="entry name" value="Aldose_epim"/>
    <property type="match status" value="1"/>
</dbReference>
<comment type="caution">
    <text evidence="1">The sequence shown here is derived from an EMBL/GenBank/DDBJ whole genome shotgun (WGS) entry which is preliminary data.</text>
</comment>
<dbReference type="STRING" id="357278.IV61_GL000722"/>
<accession>A0A0R1GYK6</accession>
<dbReference type="eggNOG" id="COG2017">
    <property type="taxonomic scope" value="Bacteria"/>
</dbReference>
<gene>
    <name evidence="1" type="ORF">FD07_GL000679</name>
</gene>
<dbReference type="InterPro" id="IPR008183">
    <property type="entry name" value="Aldose_1/G6P_1-epimerase"/>
</dbReference>
<dbReference type="CDD" id="cd09024">
    <property type="entry name" value="Aldose_epim_lacX"/>
    <property type="match status" value="1"/>
</dbReference>
<name>A0A0R1GYK6_9LACO</name>
<sequence length="293" mass="32504">MITIQNSRFRVAINEVGAELTHFVDQTTGRDLMWNNDLWPKHAPVLFPAIGRSNEDSYLIDGKKFEMPQHGFVSGLTFAVLNQTDSAVTLSARATDETKKMYPFDFELQVTFSLTADGLHLKFDVKNHDSKDLSFSLGSHPAFNVPFADGEKFTDYQVALTPAPKDLTNFEIVKTPNPFRSGKSLPFKNEDGVIDLTYPMFDAGLIILNAPGLEHVTLRSKVSGQSITLDVQDFDYVTLWTKEGANAPFLCVEPFNGLPDVSGDLRELKSKEGNHHVAAGETATMAYTMHIKA</sequence>
<dbReference type="EMBL" id="AZCZ01000019">
    <property type="protein sequence ID" value="KRK36548.1"/>
    <property type="molecule type" value="Genomic_DNA"/>
</dbReference>
<dbReference type="AlphaFoldDB" id="A0A0R1GYK6"/>
<evidence type="ECO:0000313" key="2">
    <source>
        <dbReference type="Proteomes" id="UP000051176"/>
    </source>
</evidence>
<dbReference type="OrthoDB" id="9795355at2"/>
<dbReference type="InterPro" id="IPR037481">
    <property type="entry name" value="LacX"/>
</dbReference>
<protein>
    <submittedName>
        <fullName evidence="1">Galactose mutarotase-like protein</fullName>
    </submittedName>
</protein>
<dbReference type="Gene3D" id="2.70.98.10">
    <property type="match status" value="1"/>
</dbReference>
<dbReference type="GO" id="GO:0030246">
    <property type="term" value="F:carbohydrate binding"/>
    <property type="evidence" value="ECO:0007669"/>
    <property type="project" value="InterPro"/>
</dbReference>
<organism evidence="1 2">
    <name type="scientific">Levilactobacillus parabrevis ATCC 53295</name>
    <dbReference type="NCBI Taxonomy" id="1267003"/>
    <lineage>
        <taxon>Bacteria</taxon>
        <taxon>Bacillati</taxon>
        <taxon>Bacillota</taxon>
        <taxon>Bacilli</taxon>
        <taxon>Lactobacillales</taxon>
        <taxon>Lactobacillaceae</taxon>
        <taxon>Levilactobacillus</taxon>
    </lineage>
</organism>
<dbReference type="GeneID" id="97415812"/>
<dbReference type="PANTHER" id="PTHR11122:SF13">
    <property type="entry name" value="GLUCOSE-6-PHOSPHATE 1-EPIMERASE"/>
    <property type="match status" value="1"/>
</dbReference>
<evidence type="ECO:0000313" key="1">
    <source>
        <dbReference type="EMBL" id="KRK36548.1"/>
    </source>
</evidence>
<dbReference type="Proteomes" id="UP000051176">
    <property type="component" value="Unassembled WGS sequence"/>
</dbReference>
<dbReference type="SUPFAM" id="SSF74650">
    <property type="entry name" value="Galactose mutarotase-like"/>
    <property type="match status" value="1"/>
</dbReference>
<dbReference type="GO" id="GO:0005975">
    <property type="term" value="P:carbohydrate metabolic process"/>
    <property type="evidence" value="ECO:0007669"/>
    <property type="project" value="InterPro"/>
</dbReference>
<dbReference type="InterPro" id="IPR011013">
    <property type="entry name" value="Gal_mutarotase_sf_dom"/>
</dbReference>
<dbReference type="InterPro" id="IPR014718">
    <property type="entry name" value="GH-type_carb-bd"/>
</dbReference>
<keyword evidence="2" id="KW-1185">Reference proteome</keyword>
<dbReference type="PATRIC" id="fig|1267003.4.peg.721"/>
<reference evidence="1 2" key="1">
    <citation type="journal article" date="2015" name="Genome Announc.">
        <title>Expanding the biotechnology potential of lactobacilli through comparative genomics of 213 strains and associated genera.</title>
        <authorList>
            <person name="Sun Z."/>
            <person name="Harris H.M."/>
            <person name="McCann A."/>
            <person name="Guo C."/>
            <person name="Argimon S."/>
            <person name="Zhang W."/>
            <person name="Yang X."/>
            <person name="Jeffery I.B."/>
            <person name="Cooney J.C."/>
            <person name="Kagawa T.F."/>
            <person name="Liu W."/>
            <person name="Song Y."/>
            <person name="Salvetti E."/>
            <person name="Wrobel A."/>
            <person name="Rasinkangas P."/>
            <person name="Parkhill J."/>
            <person name="Rea M.C."/>
            <person name="O'Sullivan O."/>
            <person name="Ritari J."/>
            <person name="Douillard F.P."/>
            <person name="Paul Ross R."/>
            <person name="Yang R."/>
            <person name="Briner A.E."/>
            <person name="Felis G.E."/>
            <person name="de Vos W.M."/>
            <person name="Barrangou R."/>
            <person name="Klaenhammer T.R."/>
            <person name="Caufield P.W."/>
            <person name="Cui Y."/>
            <person name="Zhang H."/>
            <person name="O'Toole P.W."/>
        </authorList>
    </citation>
    <scope>NUCLEOTIDE SEQUENCE [LARGE SCALE GENOMIC DNA]</scope>
    <source>
        <strain evidence="1 2">ATCC 53295</strain>
    </source>
</reference>
<dbReference type="PANTHER" id="PTHR11122">
    <property type="entry name" value="APOSPORY-ASSOCIATED PROTEIN C-RELATED"/>
    <property type="match status" value="1"/>
</dbReference>
<proteinExistence type="predicted"/>
<dbReference type="RefSeq" id="WP_020089519.1">
    <property type="nucleotide sequence ID" value="NZ_AZCZ01000019.1"/>
</dbReference>